<dbReference type="Pfam" id="PF14905">
    <property type="entry name" value="OMP_b-brl_3"/>
    <property type="match status" value="1"/>
</dbReference>
<feature type="compositionally biased region" description="Basic residues" evidence="4">
    <location>
        <begin position="925"/>
        <end position="937"/>
    </location>
</feature>
<evidence type="ECO:0000256" key="1">
    <source>
        <dbReference type="ARBA" id="ARBA00004442"/>
    </source>
</evidence>
<dbReference type="EMBL" id="RJTM01000122">
    <property type="protein sequence ID" value="RNL81714.1"/>
    <property type="molecule type" value="Genomic_DNA"/>
</dbReference>
<comment type="caution">
    <text evidence="7">The sequence shown here is derived from an EMBL/GenBank/DDBJ whole genome shotgun (WGS) entry which is preliminary data.</text>
</comment>
<gene>
    <name evidence="7" type="ORF">ED312_18460</name>
</gene>
<dbReference type="InterPro" id="IPR041700">
    <property type="entry name" value="OMP_b-brl_3"/>
</dbReference>
<keyword evidence="7" id="KW-0675">Receptor</keyword>
<dbReference type="Gene3D" id="2.60.40.1120">
    <property type="entry name" value="Carboxypeptidase-like, regulatory domain"/>
    <property type="match status" value="1"/>
</dbReference>
<keyword evidence="3" id="KW-0998">Cell outer membrane</keyword>
<feature type="compositionally biased region" description="Polar residues" evidence="4">
    <location>
        <begin position="465"/>
        <end position="485"/>
    </location>
</feature>
<evidence type="ECO:0000313" key="7">
    <source>
        <dbReference type="EMBL" id="RNL81714.1"/>
    </source>
</evidence>
<reference evidence="7 8" key="1">
    <citation type="submission" date="2018-10" db="EMBL/GenBank/DDBJ databases">
        <title>Sinomicrobium pectinilyticum sp. nov., a pectinase-producing bacterium isolated from alkaline and saline soil, and emended description of the genus Sinomicrobium.</title>
        <authorList>
            <person name="Cheng B."/>
            <person name="Li C."/>
            <person name="Lai Q."/>
            <person name="Du M."/>
            <person name="Shao Z."/>
            <person name="Xu P."/>
            <person name="Yang C."/>
        </authorList>
    </citation>
    <scope>NUCLEOTIDE SEQUENCE [LARGE SCALE GENOMIC DNA]</scope>
    <source>
        <strain evidence="7 8">5DNS001</strain>
    </source>
</reference>
<comment type="subcellular location">
    <subcellularLocation>
        <location evidence="1">Cell outer membrane</location>
    </subcellularLocation>
</comment>
<dbReference type="InterPro" id="IPR036942">
    <property type="entry name" value="Beta-barrel_TonB_sf"/>
</dbReference>
<dbReference type="InterPro" id="IPR037066">
    <property type="entry name" value="Plug_dom_sf"/>
</dbReference>
<dbReference type="RefSeq" id="WP_123217505.1">
    <property type="nucleotide sequence ID" value="NZ_RJTM01000122.1"/>
</dbReference>
<feature type="region of interest" description="Disordered" evidence="4">
    <location>
        <begin position="465"/>
        <end position="494"/>
    </location>
</feature>
<name>A0A3N0E1I5_SINP1</name>
<evidence type="ECO:0000256" key="4">
    <source>
        <dbReference type="SAM" id="MobiDB-lite"/>
    </source>
</evidence>
<accession>A0A3N0E1I5</accession>
<dbReference type="Proteomes" id="UP000267469">
    <property type="component" value="Unassembled WGS sequence"/>
</dbReference>
<evidence type="ECO:0000313" key="8">
    <source>
        <dbReference type="Proteomes" id="UP000267469"/>
    </source>
</evidence>
<proteinExistence type="predicted"/>
<feature type="region of interest" description="Disordered" evidence="4">
    <location>
        <begin position="918"/>
        <end position="937"/>
    </location>
</feature>
<dbReference type="Gene3D" id="2.170.130.10">
    <property type="entry name" value="TonB-dependent receptor, plug domain"/>
    <property type="match status" value="1"/>
</dbReference>
<organism evidence="7 8">
    <name type="scientific">Sinomicrobium pectinilyticum</name>
    <dbReference type="NCBI Taxonomy" id="1084421"/>
    <lineage>
        <taxon>Bacteria</taxon>
        <taxon>Pseudomonadati</taxon>
        <taxon>Bacteroidota</taxon>
        <taxon>Flavobacteriia</taxon>
        <taxon>Flavobacteriales</taxon>
        <taxon>Flavobacteriaceae</taxon>
        <taxon>Sinomicrobium</taxon>
    </lineage>
</organism>
<feature type="domain" description="Outer membrane protein beta-barrel" evidence="6">
    <location>
        <begin position="453"/>
        <end position="779"/>
    </location>
</feature>
<dbReference type="Pfam" id="PF13715">
    <property type="entry name" value="CarbopepD_reg_2"/>
    <property type="match status" value="1"/>
</dbReference>
<keyword evidence="2" id="KW-0472">Membrane</keyword>
<evidence type="ECO:0000259" key="5">
    <source>
        <dbReference type="Pfam" id="PF07715"/>
    </source>
</evidence>
<protein>
    <submittedName>
        <fullName evidence="7">TonB-dependent receptor</fullName>
    </submittedName>
</protein>
<sequence>MYYRSLLTSIVLLWTSLLFSQNTVEIKGRVVDALDQSPLESATVYLSSQKDSTVLDYTISNRSGSFSLEVRKTDEPTYIKVSFIGYQQYSRSIEALNDPLDLGIIELQESADELAEVVVQGEAPPIQVKKDTLEFNAASFKVRPDSNVETLLKQLPGVEVGTDGKITVNGKEVSKVLVDGKPFFGNDGQIATKNLPSDLIEKIQVSDTKTKEEELSGEDASSDEKTINLTIKQGKNKGYFGRATGGYGTDDRYEANLFLNYFNEGQRISVLGGSNNINSIGFSMDEIFDAMGGGRNVWGNGQGGINVNGVSFGSTGSGITTSHLGGLTFADDFFKDKLETDASYFYTQTNRENDNRTEQINLTPEGEFTSNSENTTVNDSRDHSFNANLEYELDSLTTIGFSPTLNKTDSDFSSSQTQFSVDENGDLLNESESVNNSSANRESFRSDLFIVRRFSKKGRYMNFRFGNNNSSNDSEGINRSSTVFYQNDDPDDIRDQKEINENKTDNYSLNLRYTEPITDSLSLTGGIGYDTDKSTSSRETFNFQEATGDYTDRNDPLSNYTESQRNTVSPSIGLRMRKSKLQGRLNLGTNITDYDNSSIYLGEHTKLKEQYIYPSVRANLRYEMSKGKSLFVNYNYRVNLPSATQLLPVEDLSNPLNTTIGNPDLDPTRGHSVYFNYNNYDFAKRTGFFAYGNISYDENKIVNVTTFDENFKRTTTYQNLNGTYSGILGMNWNTSRKKEEHIFKYNLGLNANLSMNRGITNNENFKAHNISISPSGSFTWEYGELLTVEPSYNFNYNESRYTNYSIDKTSNFRHTFKILTTSYWPKNIVFGNDFGYTYNSNIADGFRKSFWLWNSSIGYNFMKDKMTFKVKVYDLLDQNVGTMRTITDSYIQDVENTVLKRYVMFSLSCKLDKFGGKGGPEGPGGRRRRGGGRFRGF</sequence>
<keyword evidence="8" id="KW-1185">Reference proteome</keyword>
<feature type="domain" description="TonB-dependent receptor plug" evidence="5">
    <location>
        <begin position="136"/>
        <end position="206"/>
    </location>
</feature>
<dbReference type="InterPro" id="IPR012910">
    <property type="entry name" value="Plug_dom"/>
</dbReference>
<dbReference type="Gene3D" id="2.40.170.20">
    <property type="entry name" value="TonB-dependent receptor, beta-barrel domain"/>
    <property type="match status" value="1"/>
</dbReference>
<dbReference type="GO" id="GO:0009279">
    <property type="term" value="C:cell outer membrane"/>
    <property type="evidence" value="ECO:0007669"/>
    <property type="project" value="UniProtKB-SubCell"/>
</dbReference>
<dbReference type="OrthoDB" id="1682379at2"/>
<evidence type="ECO:0000256" key="2">
    <source>
        <dbReference type="ARBA" id="ARBA00023136"/>
    </source>
</evidence>
<dbReference type="SUPFAM" id="SSF56935">
    <property type="entry name" value="Porins"/>
    <property type="match status" value="1"/>
</dbReference>
<dbReference type="AlphaFoldDB" id="A0A3N0E1I5"/>
<dbReference type="Pfam" id="PF07715">
    <property type="entry name" value="Plug"/>
    <property type="match status" value="1"/>
</dbReference>
<dbReference type="SUPFAM" id="SSF49464">
    <property type="entry name" value="Carboxypeptidase regulatory domain-like"/>
    <property type="match status" value="1"/>
</dbReference>
<dbReference type="InterPro" id="IPR008969">
    <property type="entry name" value="CarboxyPept-like_regulatory"/>
</dbReference>
<evidence type="ECO:0000256" key="3">
    <source>
        <dbReference type="ARBA" id="ARBA00023237"/>
    </source>
</evidence>
<evidence type="ECO:0000259" key="6">
    <source>
        <dbReference type="Pfam" id="PF14905"/>
    </source>
</evidence>